<dbReference type="InterPro" id="IPR043128">
    <property type="entry name" value="Rev_trsase/Diguanyl_cyclase"/>
</dbReference>
<keyword evidence="2" id="KW-1003">Cell membrane</keyword>
<feature type="transmembrane region" description="Helical" evidence="6">
    <location>
        <begin position="66"/>
        <end position="87"/>
    </location>
</feature>
<dbReference type="InterPro" id="IPR000700">
    <property type="entry name" value="PAS-assoc_C"/>
</dbReference>
<feature type="domain" description="PAC" evidence="8">
    <location>
        <begin position="266"/>
        <end position="318"/>
    </location>
</feature>
<dbReference type="PROSITE" id="PS50112">
    <property type="entry name" value="PAS"/>
    <property type="match status" value="1"/>
</dbReference>
<dbReference type="CDD" id="cd01948">
    <property type="entry name" value="EAL"/>
    <property type="match status" value="1"/>
</dbReference>
<evidence type="ECO:0000259" key="9">
    <source>
        <dbReference type="PROSITE" id="PS50883"/>
    </source>
</evidence>
<dbReference type="EMBL" id="CP021377">
    <property type="protein sequence ID" value="ART82655.1"/>
    <property type="molecule type" value="Genomic_DNA"/>
</dbReference>
<evidence type="ECO:0000313" key="11">
    <source>
        <dbReference type="EMBL" id="ART82655.1"/>
    </source>
</evidence>
<reference evidence="11 12" key="1">
    <citation type="journal article" date="2014" name="Int. J. Syst. Evol. Microbiol.">
        <title>Oceanisphaera profunda sp. nov., a marine bacterium isolated from deep-sea sediment, and emended description of the genus Oceanisphaera.</title>
        <authorList>
            <person name="Xu Z."/>
            <person name="Zhang X.Y."/>
            <person name="Su H.N."/>
            <person name="Yu Z.C."/>
            <person name="Liu C."/>
            <person name="Li H."/>
            <person name="Chen X.L."/>
            <person name="Song X.Y."/>
            <person name="Xie B.B."/>
            <person name="Qin Q.L."/>
            <person name="Zhou B.C."/>
            <person name="Shi M."/>
            <person name="Huang Y."/>
            <person name="Zhang Y.Z."/>
        </authorList>
    </citation>
    <scope>NUCLEOTIDE SEQUENCE [LARGE SCALE GENOMIC DNA]</scope>
    <source>
        <strain evidence="11 12">SM1222</strain>
    </source>
</reference>
<dbReference type="GO" id="GO:0000155">
    <property type="term" value="F:phosphorelay sensor kinase activity"/>
    <property type="evidence" value="ECO:0007669"/>
    <property type="project" value="InterPro"/>
</dbReference>
<dbReference type="NCBIfam" id="TIGR00229">
    <property type="entry name" value="sensory_box"/>
    <property type="match status" value="1"/>
</dbReference>
<evidence type="ECO:0000259" key="8">
    <source>
        <dbReference type="PROSITE" id="PS50113"/>
    </source>
</evidence>
<evidence type="ECO:0000259" key="10">
    <source>
        <dbReference type="PROSITE" id="PS50887"/>
    </source>
</evidence>
<dbReference type="SMART" id="SM00052">
    <property type="entry name" value="EAL"/>
    <property type="match status" value="1"/>
</dbReference>
<dbReference type="SUPFAM" id="SSF141868">
    <property type="entry name" value="EAL domain-like"/>
    <property type="match status" value="1"/>
</dbReference>
<sequence>MLIIHLVEHSALLLALCWLMTLNSRYWEHHDNAAKLVSGVLLGIACVVGMSIAIELEAGWVFDARSVILSVAAFVGGPLVAGIAGVIAAGYRIWLGGAGMGGGLAVIAFSVLFGLAYRYLQQRDQVGKGIVSLFCFGFLVHTALLLHFSLLPIPNRPSLALEIGLPMLLVMPLATVCLGWMLEDIKRRIQDERELRIAATAFEVRQGLLVADAHNRILRINQTFTDITGYKSAEVVGREASLLRSGRHEASFYQAMWQQLVEAGRWQGEIWSRRKNGDVYPGWLSISAVRSPQGQITHYVSSMEDLSERKASEERIRDLAFFDALTGLPNRSLLLERIQRVMDTASRSGRYGAVLFLDLNSFKSINDLHGHHTGDQLLCLVAKRLNDAMYTSDTVARLSADEFVIVIENLSTDHQHAADRAEQYARRIHQLLSKPYTIGLLELRRGASLGITLFKDGAYSVDELIQHAELAMQQSKSSFEEKIRFFDPTMQEAVSKRLLLEEDIRRGLQAEEFIPYFQPQLNDIGQATGAEVLARWAHPQHGVLAPGVFIEVAEQAGLIEQIDLQMLRQACQQLAAWQREPDTAALTLAVNLSARLLYLPNFVATLLEFLTQSGADPYRLKLELTETMLLDDMSAAIARMHELREHGIRFSIDDFGTGYSSLSYLQKLPLDQLKIDQSFVRELPENSSSLAIIKAICALADSLQLEVIAEGVETEQQYHELLDLDCRYFQGYLFGRPMPLAEFSHWLRANQTTRPFRFPL</sequence>
<dbReference type="Pfam" id="PF07694">
    <property type="entry name" value="5TM-5TMR_LYT"/>
    <property type="match status" value="1"/>
</dbReference>
<keyword evidence="5 6" id="KW-0472">Membrane</keyword>
<organism evidence="11 12">
    <name type="scientific">Oceanisphaera profunda</name>
    <dbReference type="NCBI Taxonomy" id="1416627"/>
    <lineage>
        <taxon>Bacteria</taxon>
        <taxon>Pseudomonadati</taxon>
        <taxon>Pseudomonadota</taxon>
        <taxon>Gammaproteobacteria</taxon>
        <taxon>Aeromonadales</taxon>
        <taxon>Aeromonadaceae</taxon>
        <taxon>Oceanisphaera</taxon>
    </lineage>
</organism>
<evidence type="ECO:0000256" key="5">
    <source>
        <dbReference type="ARBA" id="ARBA00023136"/>
    </source>
</evidence>
<keyword evidence="12" id="KW-1185">Reference proteome</keyword>
<evidence type="ECO:0000259" key="7">
    <source>
        <dbReference type="PROSITE" id="PS50112"/>
    </source>
</evidence>
<dbReference type="InterPro" id="IPR052155">
    <property type="entry name" value="Biofilm_reg_signaling"/>
</dbReference>
<feature type="domain" description="GGDEF" evidence="10">
    <location>
        <begin position="350"/>
        <end position="488"/>
    </location>
</feature>
<evidence type="ECO:0000256" key="1">
    <source>
        <dbReference type="ARBA" id="ARBA00004651"/>
    </source>
</evidence>
<protein>
    <recommendedName>
        <fullName evidence="13">GGDEF domain-containing protein</fullName>
    </recommendedName>
</protein>
<dbReference type="InterPro" id="IPR035965">
    <property type="entry name" value="PAS-like_dom_sf"/>
</dbReference>
<dbReference type="Gene3D" id="3.30.70.270">
    <property type="match status" value="1"/>
</dbReference>
<dbReference type="Gene3D" id="3.20.20.450">
    <property type="entry name" value="EAL domain"/>
    <property type="match status" value="1"/>
</dbReference>
<dbReference type="NCBIfam" id="TIGR00254">
    <property type="entry name" value="GGDEF"/>
    <property type="match status" value="1"/>
</dbReference>
<keyword evidence="3 6" id="KW-0812">Transmembrane</keyword>
<dbReference type="PROSITE" id="PS50113">
    <property type="entry name" value="PAC"/>
    <property type="match status" value="1"/>
</dbReference>
<proteinExistence type="predicted"/>
<dbReference type="Pfam" id="PF00990">
    <property type="entry name" value="GGDEF"/>
    <property type="match status" value="1"/>
</dbReference>
<evidence type="ECO:0000256" key="2">
    <source>
        <dbReference type="ARBA" id="ARBA00022475"/>
    </source>
</evidence>
<dbReference type="PROSITE" id="PS50883">
    <property type="entry name" value="EAL"/>
    <property type="match status" value="1"/>
</dbReference>
<dbReference type="CDD" id="cd01949">
    <property type="entry name" value="GGDEF"/>
    <property type="match status" value="1"/>
</dbReference>
<keyword evidence="4 6" id="KW-1133">Transmembrane helix</keyword>
<feature type="transmembrane region" description="Helical" evidence="6">
    <location>
        <begin position="33"/>
        <end position="54"/>
    </location>
</feature>
<feature type="transmembrane region" description="Helical" evidence="6">
    <location>
        <begin position="93"/>
        <end position="117"/>
    </location>
</feature>
<dbReference type="Gene3D" id="3.30.450.20">
    <property type="entry name" value="PAS domain"/>
    <property type="match status" value="1"/>
</dbReference>
<accession>A0A1Y0D6G3</accession>
<dbReference type="InterPro" id="IPR001633">
    <property type="entry name" value="EAL_dom"/>
</dbReference>
<dbReference type="InterPro" id="IPR011620">
    <property type="entry name" value="Sig_transdc_His_kinase_LytS_TM"/>
</dbReference>
<feature type="domain" description="EAL" evidence="9">
    <location>
        <begin position="497"/>
        <end position="751"/>
    </location>
</feature>
<dbReference type="PANTHER" id="PTHR44757">
    <property type="entry name" value="DIGUANYLATE CYCLASE DGCP"/>
    <property type="match status" value="1"/>
</dbReference>
<dbReference type="InterPro" id="IPR029787">
    <property type="entry name" value="Nucleotide_cyclase"/>
</dbReference>
<dbReference type="Pfam" id="PF00563">
    <property type="entry name" value="EAL"/>
    <property type="match status" value="1"/>
</dbReference>
<dbReference type="GO" id="GO:0005886">
    <property type="term" value="C:plasma membrane"/>
    <property type="evidence" value="ECO:0007669"/>
    <property type="project" value="UniProtKB-SubCell"/>
</dbReference>
<dbReference type="PROSITE" id="PS50887">
    <property type="entry name" value="GGDEF"/>
    <property type="match status" value="1"/>
</dbReference>
<gene>
    <name evidence="11" type="ORF">CBP31_08505</name>
</gene>
<name>A0A1Y0D6G3_9GAMM</name>
<dbReference type="InterPro" id="IPR001610">
    <property type="entry name" value="PAC"/>
</dbReference>
<dbReference type="SMART" id="SM00267">
    <property type="entry name" value="GGDEF"/>
    <property type="match status" value="1"/>
</dbReference>
<dbReference type="InterPro" id="IPR000014">
    <property type="entry name" value="PAS"/>
</dbReference>
<dbReference type="GO" id="GO:0071555">
    <property type="term" value="P:cell wall organization"/>
    <property type="evidence" value="ECO:0007669"/>
    <property type="project" value="InterPro"/>
</dbReference>
<dbReference type="InterPro" id="IPR035919">
    <property type="entry name" value="EAL_sf"/>
</dbReference>
<feature type="domain" description="PAS" evidence="7">
    <location>
        <begin position="191"/>
        <end position="238"/>
    </location>
</feature>
<evidence type="ECO:0008006" key="13">
    <source>
        <dbReference type="Google" id="ProtNLM"/>
    </source>
</evidence>
<evidence type="ECO:0000256" key="6">
    <source>
        <dbReference type="SAM" id="Phobius"/>
    </source>
</evidence>
<dbReference type="PANTHER" id="PTHR44757:SF2">
    <property type="entry name" value="BIOFILM ARCHITECTURE MAINTENANCE PROTEIN MBAA"/>
    <property type="match status" value="1"/>
</dbReference>
<evidence type="ECO:0000313" key="12">
    <source>
        <dbReference type="Proteomes" id="UP000243937"/>
    </source>
</evidence>
<dbReference type="KEGG" id="opf:CBP31_08505"/>
<dbReference type="Proteomes" id="UP000243937">
    <property type="component" value="Chromosome"/>
</dbReference>
<dbReference type="SUPFAM" id="SSF55073">
    <property type="entry name" value="Nucleotide cyclase"/>
    <property type="match status" value="1"/>
</dbReference>
<comment type="subcellular location">
    <subcellularLocation>
        <location evidence="1">Cell membrane</location>
        <topology evidence="1">Multi-pass membrane protein</topology>
    </subcellularLocation>
</comment>
<dbReference type="CDD" id="cd00130">
    <property type="entry name" value="PAS"/>
    <property type="match status" value="1"/>
</dbReference>
<dbReference type="Pfam" id="PF13426">
    <property type="entry name" value="PAS_9"/>
    <property type="match status" value="1"/>
</dbReference>
<dbReference type="SUPFAM" id="SSF55785">
    <property type="entry name" value="PYP-like sensor domain (PAS domain)"/>
    <property type="match status" value="1"/>
</dbReference>
<dbReference type="AlphaFoldDB" id="A0A1Y0D6G3"/>
<evidence type="ECO:0000256" key="4">
    <source>
        <dbReference type="ARBA" id="ARBA00022989"/>
    </source>
</evidence>
<dbReference type="SMART" id="SM00086">
    <property type="entry name" value="PAC"/>
    <property type="match status" value="1"/>
</dbReference>
<dbReference type="InterPro" id="IPR000160">
    <property type="entry name" value="GGDEF_dom"/>
</dbReference>
<evidence type="ECO:0000256" key="3">
    <source>
        <dbReference type="ARBA" id="ARBA00022692"/>
    </source>
</evidence>
<dbReference type="OrthoDB" id="9804951at2"/>
<feature type="transmembrane region" description="Helical" evidence="6">
    <location>
        <begin position="129"/>
        <end position="151"/>
    </location>
</feature>